<dbReference type="CDD" id="cd03025">
    <property type="entry name" value="DsbA_FrnE_like"/>
    <property type="match status" value="1"/>
</dbReference>
<dbReference type="Gene3D" id="3.40.30.10">
    <property type="entry name" value="Glutaredoxin"/>
    <property type="match status" value="1"/>
</dbReference>
<gene>
    <name evidence="1" type="ORF">THITH_08650</name>
</gene>
<name>W0DM37_9GAMM</name>
<proteinExistence type="predicted"/>
<evidence type="ECO:0000313" key="1">
    <source>
        <dbReference type="EMBL" id="AHE98312.1"/>
    </source>
</evidence>
<reference evidence="1 2" key="1">
    <citation type="submission" date="2013-12" db="EMBL/GenBank/DDBJ databases">
        <authorList>
            <consortium name="DOE Joint Genome Institute"/>
            <person name="Muyzer G."/>
            <person name="Huntemann M."/>
            <person name="Han J."/>
            <person name="Chen A."/>
            <person name="Kyrpides N."/>
            <person name="Mavromatis K."/>
            <person name="Markowitz V."/>
            <person name="Palaniappan K."/>
            <person name="Ivanova N."/>
            <person name="Schaumberg A."/>
            <person name="Pati A."/>
            <person name="Liolios K."/>
            <person name="Nordberg H.P."/>
            <person name="Cantor M.N."/>
            <person name="Hua S.X."/>
            <person name="Woyke T."/>
        </authorList>
    </citation>
    <scope>NUCLEOTIDE SEQUENCE [LARGE SCALE GENOMIC DNA]</scope>
    <source>
        <strain evidence="1 2">ARh 1</strain>
    </source>
</reference>
<accession>W0DM37</accession>
<sequence length="209" mass="23943">MLYYVHDPMCSWCWAMAPVLGQLLQRLPPEIEVRRLLGGLAPDTDEPMSEDLREMVQSSWRRIQQHVPDTELNFAFWTECVPRRATYAACRAVIAARCQGEQWEYPMNTAIQRAYYTQARNPSDQATLIALAEELGLDIDQFREALQSESVQQELDAEIALAREMDVESFPALVFWDARGYRPIPIDYRDPEPMLQAIRTAMASADSKG</sequence>
<dbReference type="HOGENOM" id="CLU_097497_2_0_6"/>
<evidence type="ECO:0000313" key="2">
    <source>
        <dbReference type="Proteomes" id="UP000005289"/>
    </source>
</evidence>
<dbReference type="Proteomes" id="UP000005289">
    <property type="component" value="Chromosome"/>
</dbReference>
<dbReference type="Pfam" id="PF13743">
    <property type="entry name" value="Thioredoxin_5"/>
    <property type="match status" value="1"/>
</dbReference>
<dbReference type="SUPFAM" id="SSF52833">
    <property type="entry name" value="Thioredoxin-like"/>
    <property type="match status" value="1"/>
</dbReference>
<keyword evidence="2" id="KW-1185">Reference proteome</keyword>
<dbReference type="STRING" id="713585.THITH_08650"/>
<dbReference type="KEGG" id="tti:THITH_08650"/>
<organism evidence="1 2">
    <name type="scientific">Thioalkalivibrio paradoxus ARh 1</name>
    <dbReference type="NCBI Taxonomy" id="713585"/>
    <lineage>
        <taxon>Bacteria</taxon>
        <taxon>Pseudomonadati</taxon>
        <taxon>Pseudomonadota</taxon>
        <taxon>Gammaproteobacteria</taxon>
        <taxon>Chromatiales</taxon>
        <taxon>Ectothiorhodospiraceae</taxon>
        <taxon>Thioalkalivibrio</taxon>
    </lineage>
</organism>
<dbReference type="PANTHER" id="PTHR13887:SF54">
    <property type="entry name" value="DSBA FAMILY PROTEIN"/>
    <property type="match status" value="1"/>
</dbReference>
<dbReference type="InterPro" id="IPR036249">
    <property type="entry name" value="Thioredoxin-like_sf"/>
</dbReference>
<dbReference type="PANTHER" id="PTHR13887">
    <property type="entry name" value="GLUTATHIONE S-TRANSFERASE KAPPA"/>
    <property type="match status" value="1"/>
</dbReference>
<protein>
    <submittedName>
        <fullName evidence="1">Thioredoxin</fullName>
    </submittedName>
</protein>
<dbReference type="AlphaFoldDB" id="W0DM37"/>
<dbReference type="EMBL" id="CP007029">
    <property type="protein sequence ID" value="AHE98312.1"/>
    <property type="molecule type" value="Genomic_DNA"/>
</dbReference>